<dbReference type="InterPro" id="IPR011008">
    <property type="entry name" value="Dimeric_a/b-barrel"/>
</dbReference>
<dbReference type="SUPFAM" id="SSF54909">
    <property type="entry name" value="Dimeric alpha+beta barrel"/>
    <property type="match status" value="1"/>
</dbReference>
<keyword evidence="3" id="KW-1185">Reference proteome</keyword>
<name>A0ABV5XT76_ARTRM</name>
<dbReference type="Pfam" id="PF07978">
    <property type="entry name" value="NIPSNAP"/>
    <property type="match status" value="1"/>
</dbReference>
<evidence type="ECO:0000313" key="3">
    <source>
        <dbReference type="Proteomes" id="UP001589702"/>
    </source>
</evidence>
<protein>
    <submittedName>
        <fullName evidence="2">NIPSNAP family protein</fullName>
    </submittedName>
</protein>
<feature type="non-terminal residue" evidence="2">
    <location>
        <position position="84"/>
    </location>
</feature>
<dbReference type="EMBL" id="JBHMBC010000002">
    <property type="protein sequence ID" value="MFB9817952.1"/>
    <property type="molecule type" value="Genomic_DNA"/>
</dbReference>
<dbReference type="Proteomes" id="UP001589702">
    <property type="component" value="Unassembled WGS sequence"/>
</dbReference>
<organism evidence="2 3">
    <name type="scientific">Arthrobacter ramosus</name>
    <dbReference type="NCBI Taxonomy" id="1672"/>
    <lineage>
        <taxon>Bacteria</taxon>
        <taxon>Bacillati</taxon>
        <taxon>Actinomycetota</taxon>
        <taxon>Actinomycetes</taxon>
        <taxon>Micrococcales</taxon>
        <taxon>Micrococcaceae</taxon>
        <taxon>Arthrobacter</taxon>
    </lineage>
</organism>
<reference evidence="2 3" key="1">
    <citation type="submission" date="2024-09" db="EMBL/GenBank/DDBJ databases">
        <authorList>
            <person name="Sun Q."/>
            <person name="Mori K."/>
        </authorList>
    </citation>
    <scope>NUCLEOTIDE SEQUENCE [LARGE SCALE GENOMIC DNA]</scope>
    <source>
        <strain evidence="2 3">JCM 1334</strain>
    </source>
</reference>
<comment type="caution">
    <text evidence="2">The sequence shown here is derived from an EMBL/GenBank/DDBJ whole genome shotgun (WGS) entry which is preliminary data.</text>
</comment>
<proteinExistence type="predicted"/>
<dbReference type="InterPro" id="IPR012577">
    <property type="entry name" value="NIPSNAP"/>
</dbReference>
<evidence type="ECO:0000259" key="1">
    <source>
        <dbReference type="Pfam" id="PF07978"/>
    </source>
</evidence>
<evidence type="ECO:0000313" key="2">
    <source>
        <dbReference type="EMBL" id="MFB9817952.1"/>
    </source>
</evidence>
<gene>
    <name evidence="2" type="ORF">ACFFP1_00380</name>
</gene>
<dbReference type="Gene3D" id="3.30.70.100">
    <property type="match status" value="1"/>
</dbReference>
<feature type="domain" description="NIPSNAP" evidence="1">
    <location>
        <begin position="3"/>
        <end position="83"/>
    </location>
</feature>
<sequence>MTFEMRTYTSTEGRMEDLLTRFRDHTLQLFTEHGIQSLGYWHPVDQDDVLVYLVQHEGDPEANWEAFRTDPRWLKARAASTENG</sequence>
<accession>A0ABV5XT76</accession>
<dbReference type="RefSeq" id="WP_376940423.1">
    <property type="nucleotide sequence ID" value="NZ_JBHMBC010000002.1"/>
</dbReference>